<dbReference type="PROSITE" id="PS51257">
    <property type="entry name" value="PROKAR_LIPOPROTEIN"/>
    <property type="match status" value="1"/>
</dbReference>
<keyword evidence="3" id="KW-0732">Signal</keyword>
<name>A0A1T5A6P3_9SPHI</name>
<keyword evidence="4" id="KW-0472">Membrane</keyword>
<dbReference type="Pfam" id="PF07980">
    <property type="entry name" value="SusD_RagB"/>
    <property type="match status" value="2"/>
</dbReference>
<evidence type="ECO:0000256" key="3">
    <source>
        <dbReference type="ARBA" id="ARBA00022729"/>
    </source>
</evidence>
<organism evidence="8 9">
    <name type="scientific">Daejeonella lutea</name>
    <dbReference type="NCBI Taxonomy" id="572036"/>
    <lineage>
        <taxon>Bacteria</taxon>
        <taxon>Pseudomonadati</taxon>
        <taxon>Bacteroidota</taxon>
        <taxon>Sphingobacteriia</taxon>
        <taxon>Sphingobacteriales</taxon>
        <taxon>Sphingobacteriaceae</taxon>
        <taxon>Daejeonella</taxon>
    </lineage>
</organism>
<dbReference type="AlphaFoldDB" id="A0A1T5A6P3"/>
<evidence type="ECO:0000313" key="8">
    <source>
        <dbReference type="EMBL" id="SKB30661.1"/>
    </source>
</evidence>
<evidence type="ECO:0000259" key="7">
    <source>
        <dbReference type="Pfam" id="PF14322"/>
    </source>
</evidence>
<evidence type="ECO:0000313" key="9">
    <source>
        <dbReference type="Proteomes" id="UP000189981"/>
    </source>
</evidence>
<protein>
    <submittedName>
        <fullName evidence="8">Starch-binding associating with outer membrane</fullName>
    </submittedName>
</protein>
<dbReference type="InterPro" id="IPR011990">
    <property type="entry name" value="TPR-like_helical_dom_sf"/>
</dbReference>
<feature type="domain" description="RagB/SusD" evidence="6">
    <location>
        <begin position="311"/>
        <end position="427"/>
    </location>
</feature>
<dbReference type="Gene3D" id="1.25.40.390">
    <property type="match status" value="2"/>
</dbReference>
<sequence>MKTKHYIFAIVLLLSLGSCKKFLETEPTDFLNPDNYYETEAQLQFARAGAYSPLGANGLWGSWGNYLLGFSADEGYMNRATLTTGPWNYFYSTGDQYLTGMWLNLFNGINRVNVVLENLDKNPGIAQSKRDGIRGEMLFLRGYYYFTLAQYFGGVPIKTASTTSVVDVDIARNSLKEVYEQILKDMTAAEPMVPSIATLGYSGAINKSAVRGLLARVNLHMAGEPLKDKTRYAEAAKWAKMVIDDATAGHALNASYPQIFINLAQDKYDIKESLWEVEFWGNGTDQFVETTNNGWINGPTSANPVARADAYMSITSKFYDVFEPGDNRKFWNIPLFNYTGNVTPAVPAGTKTLIAEQTTGATKNTRTVGKYRREFETLLPRAATTTPQNVILLRFSDILLMWAEAQNEISGPTPEAIEAVNKIRRRGWSTGVKTITVTNGGAGYTTAPTVTFSAGVGGNTATGVATITAGRVTAITLNRDATGIKFNEEGDYATAPTITISGGGGSGATATATIHSKTDANLAASKTSSKAAFLTAIQDERYRELAFEGLRKGDLLRWGNFLSVYQDMGDRLQQDSPGAFYVNWYKNASAKDLLMPIPNSEMSTNLKMTQNPGW</sequence>
<evidence type="ECO:0000256" key="2">
    <source>
        <dbReference type="ARBA" id="ARBA00006275"/>
    </source>
</evidence>
<dbReference type="RefSeq" id="WP_079700892.1">
    <property type="nucleotide sequence ID" value="NZ_FUYR01000001.1"/>
</dbReference>
<evidence type="ECO:0000256" key="4">
    <source>
        <dbReference type="ARBA" id="ARBA00023136"/>
    </source>
</evidence>
<dbReference type="EMBL" id="FUYR01000001">
    <property type="protein sequence ID" value="SKB30661.1"/>
    <property type="molecule type" value="Genomic_DNA"/>
</dbReference>
<accession>A0A1T5A6P3</accession>
<dbReference type="STRING" id="572036.SAMN05661099_0392"/>
<dbReference type="GO" id="GO:0009279">
    <property type="term" value="C:cell outer membrane"/>
    <property type="evidence" value="ECO:0007669"/>
    <property type="project" value="UniProtKB-SubCell"/>
</dbReference>
<dbReference type="Pfam" id="PF14322">
    <property type="entry name" value="SusD-like_3"/>
    <property type="match status" value="1"/>
</dbReference>
<comment type="similarity">
    <text evidence="2">Belongs to the SusD family.</text>
</comment>
<reference evidence="9" key="1">
    <citation type="submission" date="2017-02" db="EMBL/GenBank/DDBJ databases">
        <authorList>
            <person name="Varghese N."/>
            <person name="Submissions S."/>
        </authorList>
    </citation>
    <scope>NUCLEOTIDE SEQUENCE [LARGE SCALE GENOMIC DNA]</scope>
    <source>
        <strain evidence="9">DSM 22385</strain>
    </source>
</reference>
<evidence type="ECO:0000256" key="5">
    <source>
        <dbReference type="ARBA" id="ARBA00023237"/>
    </source>
</evidence>
<proteinExistence type="inferred from homology"/>
<comment type="subcellular location">
    <subcellularLocation>
        <location evidence="1">Cell outer membrane</location>
    </subcellularLocation>
</comment>
<keyword evidence="9" id="KW-1185">Reference proteome</keyword>
<dbReference type="Proteomes" id="UP000189981">
    <property type="component" value="Unassembled WGS sequence"/>
</dbReference>
<dbReference type="OrthoDB" id="5694214at2"/>
<evidence type="ECO:0000259" key="6">
    <source>
        <dbReference type="Pfam" id="PF07980"/>
    </source>
</evidence>
<feature type="domain" description="SusD-like N-terminal" evidence="7">
    <location>
        <begin position="70"/>
        <end position="219"/>
    </location>
</feature>
<evidence type="ECO:0000256" key="1">
    <source>
        <dbReference type="ARBA" id="ARBA00004442"/>
    </source>
</evidence>
<dbReference type="InterPro" id="IPR012944">
    <property type="entry name" value="SusD_RagB_dom"/>
</dbReference>
<dbReference type="SUPFAM" id="SSF48452">
    <property type="entry name" value="TPR-like"/>
    <property type="match status" value="1"/>
</dbReference>
<keyword evidence="5" id="KW-0998">Cell outer membrane</keyword>
<dbReference type="InterPro" id="IPR033985">
    <property type="entry name" value="SusD-like_N"/>
</dbReference>
<feature type="domain" description="RagB/SusD" evidence="6">
    <location>
        <begin position="522"/>
        <end position="614"/>
    </location>
</feature>
<gene>
    <name evidence="8" type="ORF">SAMN05661099_0392</name>
</gene>